<evidence type="ECO:0000256" key="5">
    <source>
        <dbReference type="ARBA" id="ARBA00023136"/>
    </source>
</evidence>
<feature type="transmembrane region" description="Helical" evidence="6">
    <location>
        <begin position="210"/>
        <end position="234"/>
    </location>
</feature>
<dbReference type="Pfam" id="PF24160">
    <property type="entry name" value="UVB_sens_C"/>
    <property type="match status" value="1"/>
</dbReference>
<keyword evidence="5 6" id="KW-0472">Membrane</keyword>
<evidence type="ECO:0000313" key="10">
    <source>
        <dbReference type="Proteomes" id="UP000886595"/>
    </source>
</evidence>
<dbReference type="InterPro" id="IPR055412">
    <property type="entry name" value="UVB_sens_C"/>
</dbReference>
<feature type="domain" description="Root UVB sensitive protein C-terminal" evidence="8">
    <location>
        <begin position="340"/>
        <end position="486"/>
    </location>
</feature>
<name>A0A8X7QES5_BRACI</name>
<feature type="domain" description="Protein root UVB sensitive/RUS" evidence="7">
    <location>
        <begin position="102"/>
        <end position="338"/>
    </location>
</feature>
<evidence type="ECO:0000256" key="2">
    <source>
        <dbReference type="ARBA" id="ARBA00007558"/>
    </source>
</evidence>
<organism evidence="9 10">
    <name type="scientific">Brassica carinata</name>
    <name type="common">Ethiopian mustard</name>
    <name type="synonym">Abyssinian cabbage</name>
    <dbReference type="NCBI Taxonomy" id="52824"/>
    <lineage>
        <taxon>Eukaryota</taxon>
        <taxon>Viridiplantae</taxon>
        <taxon>Streptophyta</taxon>
        <taxon>Embryophyta</taxon>
        <taxon>Tracheophyta</taxon>
        <taxon>Spermatophyta</taxon>
        <taxon>Magnoliopsida</taxon>
        <taxon>eudicotyledons</taxon>
        <taxon>Gunneridae</taxon>
        <taxon>Pentapetalae</taxon>
        <taxon>rosids</taxon>
        <taxon>malvids</taxon>
        <taxon>Brassicales</taxon>
        <taxon>Brassicaceae</taxon>
        <taxon>Brassiceae</taxon>
        <taxon>Brassica</taxon>
    </lineage>
</organism>
<dbReference type="PANTHER" id="PTHR12770">
    <property type="entry name" value="RUS1 FAMILY PROTEIN C16ORF58"/>
    <property type="match status" value="1"/>
</dbReference>
<dbReference type="EMBL" id="JAAMPC010000013">
    <property type="protein sequence ID" value="KAG2268198.1"/>
    <property type="molecule type" value="Genomic_DNA"/>
</dbReference>
<evidence type="ECO:0000256" key="3">
    <source>
        <dbReference type="ARBA" id="ARBA00022692"/>
    </source>
</evidence>
<evidence type="ECO:0000259" key="8">
    <source>
        <dbReference type="Pfam" id="PF24160"/>
    </source>
</evidence>
<dbReference type="AlphaFoldDB" id="A0A8X7QES5"/>
<proteinExistence type="inferred from homology"/>
<comment type="caution">
    <text evidence="9">The sequence shown here is derived from an EMBL/GenBank/DDBJ whole genome shotgun (WGS) entry which is preliminary data.</text>
</comment>
<dbReference type="InterPro" id="IPR054549">
    <property type="entry name" value="UVB_sens_RUS_dom"/>
</dbReference>
<accession>A0A8X7QES5</accession>
<dbReference type="OrthoDB" id="364779at2759"/>
<keyword evidence="3 6" id="KW-0812">Transmembrane</keyword>
<evidence type="ECO:0000256" key="4">
    <source>
        <dbReference type="ARBA" id="ARBA00022989"/>
    </source>
</evidence>
<protein>
    <recommendedName>
        <fullName evidence="11">Protein root UVB sensitive 3</fullName>
    </recommendedName>
</protein>
<evidence type="ECO:0000313" key="9">
    <source>
        <dbReference type="EMBL" id="KAG2268198.1"/>
    </source>
</evidence>
<evidence type="ECO:0000256" key="6">
    <source>
        <dbReference type="SAM" id="Phobius"/>
    </source>
</evidence>
<reference evidence="9 10" key="1">
    <citation type="submission" date="2020-02" db="EMBL/GenBank/DDBJ databases">
        <authorList>
            <person name="Ma Q."/>
            <person name="Huang Y."/>
            <person name="Song X."/>
            <person name="Pei D."/>
        </authorList>
    </citation>
    <scope>NUCLEOTIDE SEQUENCE [LARGE SCALE GENOMIC DNA]</scope>
    <source>
        <strain evidence="9">Sxm20200214</strain>
        <tissue evidence="9">Leaf</tissue>
    </source>
</reference>
<dbReference type="Proteomes" id="UP000886595">
    <property type="component" value="Unassembled WGS sequence"/>
</dbReference>
<evidence type="ECO:0000259" key="7">
    <source>
        <dbReference type="Pfam" id="PF04884"/>
    </source>
</evidence>
<feature type="transmembrane region" description="Helical" evidence="6">
    <location>
        <begin position="294"/>
        <end position="312"/>
    </location>
</feature>
<sequence>MTFVCFQNTSPNISSVAIEAQLNPKAQHLNKTFTLSFFVCFNNLRRKKPRLAMRGGGEEEEHSVCGSITLEEWNGSSSTKLFRTASITASSSLSIQRSANRINHVWRRVLQAFVPEGFPDSVTPDYVGFQLWDTLQGLSTYIKMMLSTQALLSAIGVGEKSATVIGATFQWFLRDFTGMLGGILFTFYQGSNLDSNAKMWRLVADLMNDIGMLMDLLSPLFPSAFIIVVCLGSLSRSFTGVASGATRAALTQHFALQENAADISAKEGSQETMATMMGMSLGMLLARFTSGNPLAIWLSFLSLTVFHMYANYRAVRCLVLNSLNFERSSILLAHFMQTGQVLSPEQVSSMEGVLPMWATYSKSTDSNALHKRVHVGVRVSSLPRPDIMQLLNGAGASSHKNAKYLLAHREGNVSVILHKDSTAGDVLKSYIHAIAMANLMEKSTSFYSEGEAWIDKHYDEFLDKLRSGGWKTERLLCPSITWRANWISHTSGAKTD</sequence>
<dbReference type="Pfam" id="PF04884">
    <property type="entry name" value="UVB_sens_prot"/>
    <property type="match status" value="1"/>
</dbReference>
<dbReference type="PANTHER" id="PTHR12770:SF31">
    <property type="entry name" value="RUS FAMILY MEMBER 1"/>
    <property type="match status" value="1"/>
</dbReference>
<keyword evidence="10" id="KW-1185">Reference proteome</keyword>
<dbReference type="InterPro" id="IPR006968">
    <property type="entry name" value="RUS_fam"/>
</dbReference>
<gene>
    <name evidence="9" type="ORF">Bca52824_062753</name>
</gene>
<evidence type="ECO:0000256" key="1">
    <source>
        <dbReference type="ARBA" id="ARBA00004370"/>
    </source>
</evidence>
<evidence type="ECO:0008006" key="11">
    <source>
        <dbReference type="Google" id="ProtNLM"/>
    </source>
</evidence>
<comment type="subcellular location">
    <subcellularLocation>
        <location evidence="1">Membrane</location>
    </subcellularLocation>
</comment>
<keyword evidence="4 6" id="KW-1133">Transmembrane helix</keyword>
<comment type="similarity">
    <text evidence="2">Belongs to the RUS1 family.</text>
</comment>
<dbReference type="GO" id="GO:0016020">
    <property type="term" value="C:membrane"/>
    <property type="evidence" value="ECO:0007669"/>
    <property type="project" value="UniProtKB-SubCell"/>
</dbReference>